<accession>A0A269XXV8</accession>
<dbReference type="OrthoDB" id="1522627at2"/>
<gene>
    <name evidence="2" type="ORF">B8X00_07990</name>
</gene>
<dbReference type="EMBL" id="NCXK01000008">
    <property type="protein sequence ID" value="PAK78085.1"/>
    <property type="molecule type" value="Genomic_DNA"/>
</dbReference>
<feature type="signal peptide" evidence="1">
    <location>
        <begin position="1"/>
        <end position="34"/>
    </location>
</feature>
<proteinExistence type="predicted"/>
<evidence type="ECO:0000313" key="3">
    <source>
        <dbReference type="Proteomes" id="UP000216151"/>
    </source>
</evidence>
<dbReference type="AlphaFoldDB" id="A0A269XXV8"/>
<evidence type="ECO:0000313" key="2">
    <source>
        <dbReference type="EMBL" id="PAK78085.1"/>
    </source>
</evidence>
<keyword evidence="3" id="KW-1185">Reference proteome</keyword>
<keyword evidence="1" id="KW-0732">Signal</keyword>
<evidence type="ECO:0008006" key="4">
    <source>
        <dbReference type="Google" id="ProtNLM"/>
    </source>
</evidence>
<organism evidence="2 3">
    <name type="scientific">Acetobacter fabarum</name>
    <dbReference type="NCBI Taxonomy" id="483199"/>
    <lineage>
        <taxon>Bacteria</taxon>
        <taxon>Pseudomonadati</taxon>
        <taxon>Pseudomonadota</taxon>
        <taxon>Alphaproteobacteria</taxon>
        <taxon>Acetobacterales</taxon>
        <taxon>Acetobacteraceae</taxon>
        <taxon>Acetobacter</taxon>
    </lineage>
</organism>
<dbReference type="RefSeq" id="WP_095349755.1">
    <property type="nucleotide sequence ID" value="NZ_JBDNMF010000005.1"/>
</dbReference>
<protein>
    <recommendedName>
        <fullName evidence="4">Thylakoid lumen protein</fullName>
    </recommendedName>
</protein>
<comment type="caution">
    <text evidence="2">The sequence shown here is derived from an EMBL/GenBank/DDBJ whole genome shotgun (WGS) entry which is preliminary data.</text>
</comment>
<feature type="chain" id="PRO_5012831550" description="Thylakoid lumen protein" evidence="1">
    <location>
        <begin position="35"/>
        <end position="391"/>
    </location>
</feature>
<dbReference type="Proteomes" id="UP000216151">
    <property type="component" value="Unassembled WGS sequence"/>
</dbReference>
<reference evidence="2 3" key="1">
    <citation type="submission" date="2017-04" db="EMBL/GenBank/DDBJ databases">
        <title>Kefir bacterial isolates.</title>
        <authorList>
            <person name="Kim Y."/>
            <person name="Blasche S."/>
            <person name="Patil K.R."/>
        </authorList>
    </citation>
    <scope>NUCLEOTIDE SEQUENCE [LARGE SCALE GENOMIC DNA]</scope>
    <source>
        <strain evidence="2 3">KR</strain>
    </source>
</reference>
<sequence length="391" mass="42832">MYRPNIWFARLRGLLSLGLCGVLLATVASTAAPAATKVGVDDQRDPAPVQPLASALVFDRFEHIKPRSMELKFTDVSVQVDVAEHQPCPTRGILMDDEGEGPSPGQGQFCTVATLVAQAPNHPGFRQVIASLLTGDNGALATLHLALYQLEAGDGPPQLLLFGYTGGAHCCTVSALVGADRTGTWHVSALPPQDGDGVSGVVDIKHDNGRQLIFQDERFNYRFESYVWSVKPIVIYEYTQGQLRNVTTQAAYRPFLRAYFRHDFAPNNMSGFDHGAVNGFLAAYVANSANLGQLQAGWQFMLRHYNRKTDNTGVVWCALDKSVWSRAGQEDCPAPYVRTVPYPQQLALFLLQTGYITHAQCVALGYDPEKIQQAQEQVITGTTARWKAAHP</sequence>
<evidence type="ECO:0000256" key="1">
    <source>
        <dbReference type="SAM" id="SignalP"/>
    </source>
</evidence>
<name>A0A269XXV8_9PROT</name>